<dbReference type="EMBL" id="CP000481">
    <property type="protein sequence ID" value="ABK52122.1"/>
    <property type="molecule type" value="Genomic_DNA"/>
</dbReference>
<evidence type="ECO:0000313" key="3">
    <source>
        <dbReference type="EMBL" id="ABK52122.1"/>
    </source>
</evidence>
<dbReference type="GO" id="GO:0016787">
    <property type="term" value="F:hydrolase activity"/>
    <property type="evidence" value="ECO:0007669"/>
    <property type="project" value="UniProtKB-KW"/>
</dbReference>
<dbReference type="InterPro" id="IPR023365">
    <property type="entry name" value="Sortase_dom-sf"/>
</dbReference>
<dbReference type="InParanoid" id="A0LRR2"/>
<protein>
    <submittedName>
        <fullName evidence="3">Peptidase C60, sortase A and B</fullName>
    </submittedName>
</protein>
<dbReference type="STRING" id="351607.Acel_0348"/>
<dbReference type="KEGG" id="ace:Acel_0348"/>
<sequence>MFVTGAVCLGIGVAAQRSAPQPPPAIAHAPVVIPAPPASPGNHEPPSTASTPPAASASAQATNTAPAPPPVSVDIPAIGVHASVIPLGLQPNGEIQVPADVQHVGWYRLGPAPGQIGPAVLLGHVDSAHSGPGVFFRLGALRNGDVITVARTDGSAVSFTVYAVREYQKDFFPTALVYGPTPDPEIRLITCGGAFDRHTGHYLSNIVVFARLAG</sequence>
<dbReference type="Pfam" id="PF04203">
    <property type="entry name" value="Sortase"/>
    <property type="match status" value="1"/>
</dbReference>
<dbReference type="NCBIfam" id="NF033748">
    <property type="entry name" value="class_F_sortase"/>
    <property type="match status" value="1"/>
</dbReference>
<keyword evidence="1" id="KW-0378">Hydrolase</keyword>
<reference evidence="3 4" key="1">
    <citation type="journal article" date="2009" name="Genome Res.">
        <title>Complete genome of the cellulolytic thermophile Acidothermus cellulolyticus 11B provides insights into its ecophysiological and evolutionary adaptations.</title>
        <authorList>
            <person name="Barabote R.D."/>
            <person name="Xie G."/>
            <person name="Leu D.H."/>
            <person name="Normand P."/>
            <person name="Necsulea A."/>
            <person name="Daubin V."/>
            <person name="Medigue C."/>
            <person name="Adney W.S."/>
            <person name="Xu X.C."/>
            <person name="Lapidus A."/>
            <person name="Parales R.E."/>
            <person name="Detter C."/>
            <person name="Pujic P."/>
            <person name="Bruce D."/>
            <person name="Lavire C."/>
            <person name="Challacombe J.F."/>
            <person name="Brettin T.S."/>
            <person name="Berry A.M."/>
        </authorList>
    </citation>
    <scope>NUCLEOTIDE SEQUENCE [LARGE SCALE GENOMIC DNA]</scope>
    <source>
        <strain evidence="4">ATCC 43068 / DSM 8971 / 11B</strain>
    </source>
</reference>
<dbReference type="HOGENOM" id="CLU_062592_5_0_11"/>
<proteinExistence type="predicted"/>
<evidence type="ECO:0000256" key="1">
    <source>
        <dbReference type="ARBA" id="ARBA00022801"/>
    </source>
</evidence>
<organism evidence="3 4">
    <name type="scientific">Acidothermus cellulolyticus (strain ATCC 43068 / DSM 8971 / 11B)</name>
    <dbReference type="NCBI Taxonomy" id="351607"/>
    <lineage>
        <taxon>Bacteria</taxon>
        <taxon>Bacillati</taxon>
        <taxon>Actinomycetota</taxon>
        <taxon>Actinomycetes</taxon>
        <taxon>Acidothermales</taxon>
        <taxon>Acidothermaceae</taxon>
        <taxon>Acidothermus</taxon>
    </lineage>
</organism>
<dbReference type="InterPro" id="IPR042001">
    <property type="entry name" value="Sortase_F"/>
</dbReference>
<evidence type="ECO:0000256" key="2">
    <source>
        <dbReference type="SAM" id="MobiDB-lite"/>
    </source>
</evidence>
<dbReference type="Proteomes" id="UP000008221">
    <property type="component" value="Chromosome"/>
</dbReference>
<gene>
    <name evidence="3" type="ordered locus">Acel_0348</name>
</gene>
<dbReference type="CDD" id="cd05829">
    <property type="entry name" value="Sortase_F"/>
    <property type="match status" value="1"/>
</dbReference>
<dbReference type="Gene3D" id="2.40.260.10">
    <property type="entry name" value="Sortase"/>
    <property type="match status" value="1"/>
</dbReference>
<name>A0LRR2_ACIC1</name>
<feature type="region of interest" description="Disordered" evidence="2">
    <location>
        <begin position="19"/>
        <end position="70"/>
    </location>
</feature>
<dbReference type="InterPro" id="IPR005754">
    <property type="entry name" value="Sortase"/>
</dbReference>
<dbReference type="SUPFAM" id="SSF63817">
    <property type="entry name" value="Sortase"/>
    <property type="match status" value="1"/>
</dbReference>
<dbReference type="eggNOG" id="COG3764">
    <property type="taxonomic scope" value="Bacteria"/>
</dbReference>
<keyword evidence="4" id="KW-1185">Reference proteome</keyword>
<accession>A0LRR2</accession>
<feature type="compositionally biased region" description="Low complexity" evidence="2">
    <location>
        <begin position="45"/>
        <end position="65"/>
    </location>
</feature>
<evidence type="ECO:0000313" key="4">
    <source>
        <dbReference type="Proteomes" id="UP000008221"/>
    </source>
</evidence>
<dbReference type="AlphaFoldDB" id="A0LRR2"/>